<dbReference type="Proteomes" id="UP000641386">
    <property type="component" value="Unassembled WGS sequence"/>
</dbReference>
<dbReference type="PROSITE" id="PS51695">
    <property type="entry name" value="SEDOLISIN"/>
    <property type="match status" value="1"/>
</dbReference>
<sequence length="881" mass="90571">MRKTKRAGGTPDVPRALRRGAAVLGLTALALLGVQPAAQAETPADPGPTATTTTSAPTRLDTLSGTSDEPATDLEPLCGTPAKGRARCFAMRATDEDPVRSLTATQTPAGLGPQDIQSAYSLPSDGGTGQTIAIIDAYDNPNAEADLAVYRSQYGLPPCTTDNGCFKKVDQRGGTNYPSVSEGWTGEIALDLDMVSAAAPNAKILLVETDNAGFENLGAGVDLAVSMGAKYVSNSYGRSGDFATDAETWGSHYDHPGVAVVAASGDNGYGVAFPATLSTVTSVGGTNLVADPDSLRGWSETVWKRNFYGPGSGCAANQPKPDFQKDTGCAGRSVADVSAVADNLAVYDSFGTGGLGWMRYGGTSASTPLIAAVYAVAGSPRPATYPNAYPYRSQGAGLNDVTTGSNGTCDAAYLCTAGPGYDGPTGLGTPSGLAAFRSGPSGTLSGVVTDAKTGKPVAGATVGSGADVATTLTDGSYSLNLPAGTVDGLTVTMFGYATTEPISVDITEGHTLAHDFNLQPLPRVHVRGTVKDGSGQGWPLYAKLSVKGSPEAPTWSDPATGEYDVLLPENADYSLDVTAALPGYEEATRKVTVGGGAVTADVSLTADADAGTAVGYTRQLTDHTEHFDTTTAAPTGWTVTNADGTSNGWEFDDPIQRGNYTGGSGAFAVAESDNGPIGPHQDSFLTTPVYDLSDAQSAELTFQTAYLNNIRNQQMTVDASADGGATWENIWAGPDVSGGEQKLTVQVPLRKYAGESSLKLRFHFVANWGYYWAIDDVNVQARTMLPADGALTVGTVRDADTGKGVVGATVADASAPDTTAALTAATPDDPAIGDGFYTLFLPAPGRHTLTVGASGYDTVTRTVVTRADRVTTKNVNLTATD</sequence>
<keyword evidence="5" id="KW-0732">Signal</keyword>
<evidence type="ECO:0000256" key="2">
    <source>
        <dbReference type="ARBA" id="ARBA00022801"/>
    </source>
</evidence>
<dbReference type="AlphaFoldDB" id="A0A919DS82"/>
<dbReference type="InterPro" id="IPR050819">
    <property type="entry name" value="Tripeptidyl-peptidase_I"/>
</dbReference>
<dbReference type="SUPFAM" id="SSF52743">
    <property type="entry name" value="Subtilisin-like"/>
    <property type="match status" value="1"/>
</dbReference>
<evidence type="ECO:0000313" key="7">
    <source>
        <dbReference type="EMBL" id="GHE72540.1"/>
    </source>
</evidence>
<evidence type="ECO:0000256" key="3">
    <source>
        <dbReference type="ARBA" id="ARBA00022825"/>
    </source>
</evidence>
<dbReference type="PANTHER" id="PTHR14218:SF15">
    <property type="entry name" value="TRIPEPTIDYL-PEPTIDASE 1"/>
    <property type="match status" value="1"/>
</dbReference>
<dbReference type="RefSeq" id="WP_229903506.1">
    <property type="nucleotide sequence ID" value="NZ_BNBC01000011.1"/>
</dbReference>
<comment type="caution">
    <text evidence="7">The sequence shown here is derived from an EMBL/GenBank/DDBJ whole genome shotgun (WGS) entry which is preliminary data.</text>
</comment>
<keyword evidence="1" id="KW-0645">Protease</keyword>
<dbReference type="InterPro" id="IPR008969">
    <property type="entry name" value="CarboxyPept-like_regulatory"/>
</dbReference>
<feature type="region of interest" description="Disordered" evidence="4">
    <location>
        <begin position="39"/>
        <end position="79"/>
    </location>
</feature>
<reference evidence="7" key="1">
    <citation type="journal article" date="2014" name="Int. J. Syst. Evol. Microbiol.">
        <title>Complete genome sequence of Corynebacterium casei LMG S-19264T (=DSM 44701T), isolated from a smear-ripened cheese.</title>
        <authorList>
            <consortium name="US DOE Joint Genome Institute (JGI-PGF)"/>
            <person name="Walter F."/>
            <person name="Albersmeier A."/>
            <person name="Kalinowski J."/>
            <person name="Ruckert C."/>
        </authorList>
    </citation>
    <scope>NUCLEOTIDE SEQUENCE</scope>
    <source>
        <strain evidence="7">JCM 3302</strain>
    </source>
</reference>
<dbReference type="InterPro" id="IPR023828">
    <property type="entry name" value="Peptidase_S8_Ser-AS"/>
</dbReference>
<evidence type="ECO:0000256" key="5">
    <source>
        <dbReference type="SAM" id="SignalP"/>
    </source>
</evidence>
<proteinExistence type="predicted"/>
<evidence type="ECO:0000256" key="4">
    <source>
        <dbReference type="SAM" id="MobiDB-lite"/>
    </source>
</evidence>
<name>A0A919DS82_9ACTN</name>
<dbReference type="GO" id="GO:0006508">
    <property type="term" value="P:proteolysis"/>
    <property type="evidence" value="ECO:0007669"/>
    <property type="project" value="UniProtKB-KW"/>
</dbReference>
<organism evidence="7 8">
    <name type="scientific">Streptomyces spiralis</name>
    <dbReference type="NCBI Taxonomy" id="66376"/>
    <lineage>
        <taxon>Bacteria</taxon>
        <taxon>Bacillati</taxon>
        <taxon>Actinomycetota</taxon>
        <taxon>Actinomycetes</taxon>
        <taxon>Kitasatosporales</taxon>
        <taxon>Streptomycetaceae</taxon>
        <taxon>Streptomyces</taxon>
    </lineage>
</organism>
<feature type="chain" id="PRO_5037619278" description="Peptidase S53 domain-containing protein" evidence="5">
    <location>
        <begin position="41"/>
        <end position="881"/>
    </location>
</feature>
<dbReference type="InterPro" id="IPR036852">
    <property type="entry name" value="Peptidase_S8/S53_dom_sf"/>
</dbReference>
<dbReference type="PANTHER" id="PTHR14218">
    <property type="entry name" value="PROTEASE S8 TRIPEPTIDYL PEPTIDASE I CLN2"/>
    <property type="match status" value="1"/>
</dbReference>
<dbReference type="GO" id="GO:0008240">
    <property type="term" value="F:tripeptidyl-peptidase activity"/>
    <property type="evidence" value="ECO:0007669"/>
    <property type="project" value="TreeGrafter"/>
</dbReference>
<evidence type="ECO:0000256" key="1">
    <source>
        <dbReference type="ARBA" id="ARBA00022670"/>
    </source>
</evidence>
<reference evidence="7" key="2">
    <citation type="submission" date="2020-09" db="EMBL/GenBank/DDBJ databases">
        <authorList>
            <person name="Sun Q."/>
            <person name="Ohkuma M."/>
        </authorList>
    </citation>
    <scope>NUCLEOTIDE SEQUENCE</scope>
    <source>
        <strain evidence="7">JCM 3302</strain>
    </source>
</reference>
<dbReference type="NCBIfam" id="NF038128">
    <property type="entry name" value="choice_anch_J"/>
    <property type="match status" value="1"/>
</dbReference>
<dbReference type="Pfam" id="PF13620">
    <property type="entry name" value="CarboxypepD_reg"/>
    <property type="match status" value="1"/>
</dbReference>
<keyword evidence="2" id="KW-0378">Hydrolase</keyword>
<keyword evidence="3" id="KW-0720">Serine protease</keyword>
<feature type="compositionally biased region" description="Low complexity" evidence="4">
    <location>
        <begin position="39"/>
        <end position="58"/>
    </location>
</feature>
<keyword evidence="8" id="KW-1185">Reference proteome</keyword>
<accession>A0A919DS82</accession>
<dbReference type="Gene3D" id="2.60.40.1120">
    <property type="entry name" value="Carboxypeptidase-like, regulatory domain"/>
    <property type="match status" value="3"/>
</dbReference>
<dbReference type="InterPro" id="IPR030400">
    <property type="entry name" value="Sedolisin_dom"/>
</dbReference>
<feature type="domain" description="Peptidase S53" evidence="6">
    <location>
        <begin position="110"/>
        <end position="442"/>
    </location>
</feature>
<feature type="signal peptide" evidence="5">
    <location>
        <begin position="1"/>
        <end position="40"/>
    </location>
</feature>
<dbReference type="Gene3D" id="3.40.50.200">
    <property type="entry name" value="Peptidase S8/S53 domain"/>
    <property type="match status" value="1"/>
</dbReference>
<dbReference type="EMBL" id="BNBC01000011">
    <property type="protein sequence ID" value="GHE72540.1"/>
    <property type="molecule type" value="Genomic_DNA"/>
</dbReference>
<dbReference type="SUPFAM" id="SSF49464">
    <property type="entry name" value="Carboxypeptidase regulatory domain-like"/>
    <property type="match status" value="2"/>
</dbReference>
<gene>
    <name evidence="7" type="ORF">GCM10014715_28300</name>
</gene>
<evidence type="ECO:0000313" key="8">
    <source>
        <dbReference type="Proteomes" id="UP000641386"/>
    </source>
</evidence>
<dbReference type="Gene3D" id="2.60.120.200">
    <property type="match status" value="1"/>
</dbReference>
<evidence type="ECO:0000259" key="6">
    <source>
        <dbReference type="PROSITE" id="PS51695"/>
    </source>
</evidence>
<dbReference type="PROSITE" id="PS00138">
    <property type="entry name" value="SUBTILASE_SER"/>
    <property type="match status" value="1"/>
</dbReference>
<dbReference type="GO" id="GO:0004252">
    <property type="term" value="F:serine-type endopeptidase activity"/>
    <property type="evidence" value="ECO:0007669"/>
    <property type="project" value="InterPro"/>
</dbReference>
<protein>
    <recommendedName>
        <fullName evidence="6">Peptidase S53 domain-containing protein</fullName>
    </recommendedName>
</protein>